<evidence type="ECO:0000256" key="1">
    <source>
        <dbReference type="SAM" id="Coils"/>
    </source>
</evidence>
<proteinExistence type="predicted"/>
<accession>A0ABX2E228</accession>
<gene>
    <name evidence="2" type="ORF">HNV10_04785</name>
</gene>
<dbReference type="RefSeq" id="WP_173300215.1">
    <property type="nucleotide sequence ID" value="NZ_JABRWQ010000002.1"/>
</dbReference>
<name>A0ABX2E228_9FLAO</name>
<evidence type="ECO:0008006" key="4">
    <source>
        <dbReference type="Google" id="ProtNLM"/>
    </source>
</evidence>
<protein>
    <recommendedName>
        <fullName evidence="4">DUF4179 domain-containing protein</fullName>
    </recommendedName>
</protein>
<evidence type="ECO:0000313" key="2">
    <source>
        <dbReference type="EMBL" id="NRD22544.1"/>
    </source>
</evidence>
<dbReference type="Proteomes" id="UP000805085">
    <property type="component" value="Unassembled WGS sequence"/>
</dbReference>
<sequence length="187" mass="21366">MENDNLDSLFDDLKGQFDIVTPQTNHEQRFLDKLKSNDIALTEVKKSSGFNWKPFLAIAASIIICLGLFTTLQNQPEDLDLASVSPEMSETQDFFTVTIENELKKLNKERSPLTEQIISDALAQIKLLENDYQKLKTDLTESGKNQRVIYAMISNFQNRIDILNTVLEQIEVIKELKTNTNEPKNTL</sequence>
<keyword evidence="1" id="KW-0175">Coiled coil</keyword>
<reference evidence="2 3" key="1">
    <citation type="journal article" date="2015" name="Int. J. Syst. Evol. Microbiol.">
        <title>Winogradskyella litoriviva sp. nov., isolated from coastal seawater.</title>
        <authorList>
            <person name="Nedashkovskaya O.I."/>
            <person name="Kukhlevskiy A.D."/>
            <person name="Zhukova N.V."/>
            <person name="Kim S.J."/>
            <person name="Rhee S.K."/>
            <person name="Mikhailov V.V."/>
        </authorList>
    </citation>
    <scope>NUCLEOTIDE SEQUENCE [LARGE SCALE GENOMIC DNA]</scope>
    <source>
        <strain evidence="2 3">KMM6491</strain>
    </source>
</reference>
<keyword evidence="3" id="KW-1185">Reference proteome</keyword>
<dbReference type="EMBL" id="JABRWQ010000002">
    <property type="protein sequence ID" value="NRD22544.1"/>
    <property type="molecule type" value="Genomic_DNA"/>
</dbReference>
<feature type="coiled-coil region" evidence="1">
    <location>
        <begin position="118"/>
        <end position="145"/>
    </location>
</feature>
<evidence type="ECO:0000313" key="3">
    <source>
        <dbReference type="Proteomes" id="UP000805085"/>
    </source>
</evidence>
<comment type="caution">
    <text evidence="2">The sequence shown here is derived from an EMBL/GenBank/DDBJ whole genome shotgun (WGS) entry which is preliminary data.</text>
</comment>
<organism evidence="2 3">
    <name type="scientific">Winogradskyella litoriviva</name>
    <dbReference type="NCBI Taxonomy" id="1220182"/>
    <lineage>
        <taxon>Bacteria</taxon>
        <taxon>Pseudomonadati</taxon>
        <taxon>Bacteroidota</taxon>
        <taxon>Flavobacteriia</taxon>
        <taxon>Flavobacteriales</taxon>
        <taxon>Flavobacteriaceae</taxon>
        <taxon>Winogradskyella</taxon>
    </lineage>
</organism>